<dbReference type="AlphaFoldDB" id="A0A812XCX7"/>
<evidence type="ECO:0000313" key="3">
    <source>
        <dbReference type="Proteomes" id="UP000649617"/>
    </source>
</evidence>
<sequence>RQRRCKRGDRHSITQTAPVTLRLTKGPAVHTSCLSAVRESWPLPCRRRVRGRKTSEVTARTRRSIPSGRRSWA</sequence>
<organism evidence="2 3">
    <name type="scientific">Symbiodinium pilosum</name>
    <name type="common">Dinoflagellate</name>
    <dbReference type="NCBI Taxonomy" id="2952"/>
    <lineage>
        <taxon>Eukaryota</taxon>
        <taxon>Sar</taxon>
        <taxon>Alveolata</taxon>
        <taxon>Dinophyceae</taxon>
        <taxon>Suessiales</taxon>
        <taxon>Symbiodiniaceae</taxon>
        <taxon>Symbiodinium</taxon>
    </lineage>
</organism>
<feature type="non-terminal residue" evidence="2">
    <location>
        <position position="1"/>
    </location>
</feature>
<feature type="non-terminal residue" evidence="2">
    <location>
        <position position="73"/>
    </location>
</feature>
<protein>
    <submittedName>
        <fullName evidence="2">Uncharacterized protein</fullName>
    </submittedName>
</protein>
<gene>
    <name evidence="2" type="ORF">SPIL2461_LOCUS20408</name>
</gene>
<accession>A0A812XCX7</accession>
<dbReference type="EMBL" id="CAJNIZ010045350">
    <property type="protein sequence ID" value="CAE7717705.1"/>
    <property type="molecule type" value="Genomic_DNA"/>
</dbReference>
<keyword evidence="3" id="KW-1185">Reference proteome</keyword>
<name>A0A812XCX7_SYMPI</name>
<reference evidence="2" key="1">
    <citation type="submission" date="2021-02" db="EMBL/GenBank/DDBJ databases">
        <authorList>
            <person name="Dougan E. K."/>
            <person name="Rhodes N."/>
            <person name="Thang M."/>
            <person name="Chan C."/>
        </authorList>
    </citation>
    <scope>NUCLEOTIDE SEQUENCE</scope>
</reference>
<feature type="region of interest" description="Disordered" evidence="1">
    <location>
        <begin position="49"/>
        <end position="73"/>
    </location>
</feature>
<dbReference type="Proteomes" id="UP000649617">
    <property type="component" value="Unassembled WGS sequence"/>
</dbReference>
<evidence type="ECO:0000313" key="2">
    <source>
        <dbReference type="EMBL" id="CAE7717705.1"/>
    </source>
</evidence>
<proteinExistence type="predicted"/>
<evidence type="ECO:0000256" key="1">
    <source>
        <dbReference type="SAM" id="MobiDB-lite"/>
    </source>
</evidence>
<comment type="caution">
    <text evidence="2">The sequence shown here is derived from an EMBL/GenBank/DDBJ whole genome shotgun (WGS) entry which is preliminary data.</text>
</comment>